<dbReference type="RefSeq" id="WP_012326544.1">
    <property type="nucleotide sequence ID" value="NC_010506.1"/>
</dbReference>
<dbReference type="eggNOG" id="COG1075">
    <property type="taxonomic scope" value="Bacteria"/>
</dbReference>
<evidence type="ECO:0000313" key="2">
    <source>
        <dbReference type="EMBL" id="ACA88214.1"/>
    </source>
</evidence>
<sequence length="326" mass="35452">MNLLLKVHMLIAIYLLVGACAPNKTKFSDLPLSNINRLPNPDVTTRISSLSNCTSKDSDQLNLNSQEPVTVIVHGCFASAGMFRKLADVYAFHGQQTVCFNYDDRERLTSGAAALAKALKELSSVLQQPKIVVIGHSQGGLIARRALIDEPSDSTAVGDIEIDLVTISTPFGGIEAADHCGSTTLAWLSLGLTKPICQLITGRKYRDITANSDFISRPGNLQSSVNRHFKIITDEANTCRVHNNQGTCIEDDFVFSLDEQNQRVVDSQAVTTSQVVKAGHVEIVGDLETVPIKLIGLLQQQGLLRSTPPQSQGELTRLLEDIYISP</sequence>
<dbReference type="EMBL" id="CP000961">
    <property type="protein sequence ID" value="ACA88214.1"/>
    <property type="molecule type" value="Genomic_DNA"/>
</dbReference>
<dbReference type="InterPro" id="IPR000073">
    <property type="entry name" value="AB_hydrolase_1"/>
</dbReference>
<reference evidence="2 3" key="1">
    <citation type="submission" date="2008-02" db="EMBL/GenBank/DDBJ databases">
        <title>Complete sequence of Shewanella woodyi ATCC 51908.</title>
        <authorList>
            <consortium name="US DOE Joint Genome Institute"/>
            <person name="Copeland A."/>
            <person name="Lucas S."/>
            <person name="Lapidus A."/>
            <person name="Glavina del Rio T."/>
            <person name="Dalin E."/>
            <person name="Tice H."/>
            <person name="Bruce D."/>
            <person name="Goodwin L."/>
            <person name="Pitluck S."/>
            <person name="Sims D."/>
            <person name="Brettin T."/>
            <person name="Detter J.C."/>
            <person name="Han C."/>
            <person name="Kuske C.R."/>
            <person name="Schmutz J."/>
            <person name="Larimer F."/>
            <person name="Land M."/>
            <person name="Hauser L."/>
            <person name="Kyrpides N."/>
            <person name="Lykidis A."/>
            <person name="Zhao J.-S."/>
            <person name="Richardson P."/>
        </authorList>
    </citation>
    <scope>NUCLEOTIDE SEQUENCE [LARGE SCALE GENOMIC DNA]</scope>
    <source>
        <strain evidence="3">ATCC 51908 / MS32</strain>
    </source>
</reference>
<dbReference type="Proteomes" id="UP000002168">
    <property type="component" value="Chromosome"/>
</dbReference>
<feature type="domain" description="AB hydrolase-1" evidence="1">
    <location>
        <begin position="71"/>
        <end position="152"/>
    </location>
</feature>
<dbReference type="PANTHER" id="PTHR37946:SF1">
    <property type="entry name" value="SLL1969 PROTEIN"/>
    <property type="match status" value="1"/>
</dbReference>
<dbReference type="STRING" id="392500.Swoo_3957"/>
<name>B1KG77_SHEWM</name>
<dbReference type="PROSITE" id="PS51257">
    <property type="entry name" value="PROKAR_LIPOPROTEIN"/>
    <property type="match status" value="1"/>
</dbReference>
<evidence type="ECO:0000313" key="3">
    <source>
        <dbReference type="Proteomes" id="UP000002168"/>
    </source>
</evidence>
<organism evidence="2 3">
    <name type="scientific">Shewanella woodyi (strain ATCC 51908 / MS32)</name>
    <dbReference type="NCBI Taxonomy" id="392500"/>
    <lineage>
        <taxon>Bacteria</taxon>
        <taxon>Pseudomonadati</taxon>
        <taxon>Pseudomonadota</taxon>
        <taxon>Gammaproteobacteria</taxon>
        <taxon>Alteromonadales</taxon>
        <taxon>Shewanellaceae</taxon>
        <taxon>Shewanella</taxon>
    </lineage>
</organism>
<dbReference type="InterPro" id="IPR029058">
    <property type="entry name" value="AB_hydrolase_fold"/>
</dbReference>
<dbReference type="SUPFAM" id="SSF53474">
    <property type="entry name" value="alpha/beta-Hydrolases"/>
    <property type="match status" value="1"/>
</dbReference>
<dbReference type="Gene3D" id="3.40.50.1820">
    <property type="entry name" value="alpha/beta hydrolase"/>
    <property type="match status" value="1"/>
</dbReference>
<proteinExistence type="predicted"/>
<keyword evidence="3" id="KW-1185">Reference proteome</keyword>
<evidence type="ECO:0000259" key="1">
    <source>
        <dbReference type="Pfam" id="PF00561"/>
    </source>
</evidence>
<dbReference type="HOGENOM" id="CLU_867731_0_0_6"/>
<protein>
    <recommendedName>
        <fullName evidence="1">AB hydrolase-1 domain-containing protein</fullName>
    </recommendedName>
</protein>
<dbReference type="PANTHER" id="PTHR37946">
    <property type="entry name" value="SLL1969 PROTEIN"/>
    <property type="match status" value="1"/>
</dbReference>
<dbReference type="KEGG" id="swd:Swoo_3957"/>
<gene>
    <name evidence="2" type="ordered locus">Swoo_3957</name>
</gene>
<dbReference type="Pfam" id="PF00561">
    <property type="entry name" value="Abhydrolase_1"/>
    <property type="match status" value="1"/>
</dbReference>
<accession>B1KG77</accession>
<dbReference type="AlphaFoldDB" id="B1KG77"/>